<dbReference type="InterPro" id="IPR050678">
    <property type="entry name" value="DNA_Partitioning_ATPase"/>
</dbReference>
<dbReference type="SUPFAM" id="SSF81296">
    <property type="entry name" value="E set domains"/>
    <property type="match status" value="1"/>
</dbReference>
<dbReference type="SUPFAM" id="SSF52540">
    <property type="entry name" value="P-loop containing nucleoside triphosphate hydrolases"/>
    <property type="match status" value="1"/>
</dbReference>
<dbReference type="InterPro" id="IPR032640">
    <property type="entry name" value="AMPK1_CBM"/>
</dbReference>
<reference evidence="3 4" key="1">
    <citation type="journal article" date="2017" name="ISME J.">
        <title>Energy and carbon metabolisms in a deep terrestrial subsurface fluid microbial community.</title>
        <authorList>
            <person name="Momper L."/>
            <person name="Jungbluth S.P."/>
            <person name="Lee M.D."/>
            <person name="Amend J.P."/>
        </authorList>
    </citation>
    <scope>NUCLEOTIDE SEQUENCE [LARGE SCALE GENOMIC DNA]</scope>
    <source>
        <strain evidence="3">SURF_26</strain>
    </source>
</reference>
<name>A0A3A4RB08_9BACT</name>
<dbReference type="InterPro" id="IPR014756">
    <property type="entry name" value="Ig_E-set"/>
</dbReference>
<dbReference type="PANTHER" id="PTHR13696:SF52">
    <property type="entry name" value="PARA FAMILY PROTEIN CT_582"/>
    <property type="match status" value="1"/>
</dbReference>
<dbReference type="AlphaFoldDB" id="A0A3A4RB08"/>
<proteinExistence type="predicted"/>
<evidence type="ECO:0000259" key="1">
    <source>
        <dbReference type="Pfam" id="PF13614"/>
    </source>
</evidence>
<dbReference type="InterPro" id="IPR027417">
    <property type="entry name" value="P-loop_NTPase"/>
</dbReference>
<evidence type="ECO:0000259" key="2">
    <source>
        <dbReference type="Pfam" id="PF16561"/>
    </source>
</evidence>
<dbReference type="CDD" id="cd02042">
    <property type="entry name" value="ParAB_family"/>
    <property type="match status" value="1"/>
</dbReference>
<gene>
    <name evidence="3" type="ORF">C4541_00965</name>
</gene>
<dbReference type="InterPro" id="IPR025669">
    <property type="entry name" value="AAA_dom"/>
</dbReference>
<dbReference type="FunFam" id="3.40.50.300:FF:000285">
    <property type="entry name" value="Sporulation initiation inhibitor Soj"/>
    <property type="match status" value="1"/>
</dbReference>
<evidence type="ECO:0000313" key="4">
    <source>
        <dbReference type="Proteomes" id="UP000266426"/>
    </source>
</evidence>
<sequence>MRIIAVVNQKGGCGKTTTAVNLGDCLALHHRRVLLVDLDPQSNATQAMGIQDKDSQKTMYDVFCDRASLKDIIVPQYENYSIAASSIMVSAVEQQLAGQEGRETYLASALESVRDEFDYVIIDCPPSIGLLTFNALRCAQEAIIPIEMSSFSIQGLGRLLATLELMKEKCNHDIQFRALATIFDRRTKFSWELFDEIKRHFGDQVYNTKMHVCVRLKEAAREGRPICRFDTSSVGFFDYDQLSKEVLAQEGRVAEKAAASDEQVSLGPIKTKRGVRFTLLAPEAETVRLVGDFNEWNSDQIELKKDKKTGAWTKTILLPEGKYQYRYIIDGQWIHDPNNARTEYCPFGGLNSVLEL</sequence>
<organism evidence="3 4">
    <name type="scientific">Candidatus Auribacter fodinae</name>
    <dbReference type="NCBI Taxonomy" id="2093366"/>
    <lineage>
        <taxon>Bacteria</taxon>
        <taxon>Pseudomonadati</taxon>
        <taxon>Candidatus Auribacterota</taxon>
        <taxon>Candidatus Auribacteria</taxon>
        <taxon>Candidatus Auribacterales</taxon>
        <taxon>Candidatus Auribacteraceae</taxon>
        <taxon>Candidatus Auribacter</taxon>
    </lineage>
</organism>
<dbReference type="EMBL" id="QZJZ01000007">
    <property type="protein sequence ID" value="RJP61902.1"/>
    <property type="molecule type" value="Genomic_DNA"/>
</dbReference>
<protein>
    <submittedName>
        <fullName evidence="3">ParA family protein</fullName>
    </submittedName>
</protein>
<dbReference type="Pfam" id="PF16561">
    <property type="entry name" value="AMPK1_CBM"/>
    <property type="match status" value="1"/>
</dbReference>
<dbReference type="InterPro" id="IPR013783">
    <property type="entry name" value="Ig-like_fold"/>
</dbReference>
<dbReference type="Gene3D" id="3.40.50.300">
    <property type="entry name" value="P-loop containing nucleotide triphosphate hydrolases"/>
    <property type="match status" value="1"/>
</dbReference>
<dbReference type="PANTHER" id="PTHR13696">
    <property type="entry name" value="P-LOOP CONTAINING NUCLEOSIDE TRIPHOSPHATE HYDROLASE"/>
    <property type="match status" value="1"/>
</dbReference>
<accession>A0A3A4RB08</accession>
<dbReference type="CDD" id="cd07184">
    <property type="entry name" value="E_set_Isoamylase_like_N"/>
    <property type="match status" value="1"/>
</dbReference>
<feature type="domain" description="AMP-activated protein kinase glycogen-binding" evidence="2">
    <location>
        <begin position="283"/>
        <end position="342"/>
    </location>
</feature>
<dbReference type="Gene3D" id="2.60.40.10">
    <property type="entry name" value="Immunoglobulins"/>
    <property type="match status" value="1"/>
</dbReference>
<evidence type="ECO:0000313" key="3">
    <source>
        <dbReference type="EMBL" id="RJP61902.1"/>
    </source>
</evidence>
<comment type="caution">
    <text evidence="3">The sequence shown here is derived from an EMBL/GenBank/DDBJ whole genome shotgun (WGS) entry which is preliminary data.</text>
</comment>
<dbReference type="Pfam" id="PF13614">
    <property type="entry name" value="AAA_31"/>
    <property type="match status" value="1"/>
</dbReference>
<dbReference type="Proteomes" id="UP000266426">
    <property type="component" value="Unassembled WGS sequence"/>
</dbReference>
<feature type="domain" description="AAA" evidence="1">
    <location>
        <begin position="1"/>
        <end position="175"/>
    </location>
</feature>